<dbReference type="Proteomes" id="UP000054516">
    <property type="component" value="Unassembled WGS sequence"/>
</dbReference>
<protein>
    <submittedName>
        <fullName evidence="2">Uncharacterized protein</fullName>
    </submittedName>
</protein>
<keyword evidence="1" id="KW-1133">Transmembrane helix</keyword>
<keyword evidence="1" id="KW-0472">Membrane</keyword>
<name>A0A1S7UHN9_ROSNE</name>
<evidence type="ECO:0000256" key="1">
    <source>
        <dbReference type="SAM" id="Phobius"/>
    </source>
</evidence>
<proteinExistence type="predicted"/>
<gene>
    <name evidence="2" type="ORF">SAMD00023353_0102210</name>
</gene>
<organism evidence="2">
    <name type="scientific">Rosellinia necatrix</name>
    <name type="common">White root-rot fungus</name>
    <dbReference type="NCBI Taxonomy" id="77044"/>
    <lineage>
        <taxon>Eukaryota</taxon>
        <taxon>Fungi</taxon>
        <taxon>Dikarya</taxon>
        <taxon>Ascomycota</taxon>
        <taxon>Pezizomycotina</taxon>
        <taxon>Sordariomycetes</taxon>
        <taxon>Xylariomycetidae</taxon>
        <taxon>Xylariales</taxon>
        <taxon>Xylariaceae</taxon>
        <taxon>Rosellinia</taxon>
    </lineage>
</organism>
<sequence>MTTEAAWFNASHQRGNVLVISQPGAVWVDNRVPTAFSQPFTVQSLIFKDYIQTQIEISRQTEYNKWRLGVSIGLGIGVPFLMFITTVGVLAISGMQARKQLDNEVEIFPNEPSIY</sequence>
<dbReference type="OrthoDB" id="4755186at2759"/>
<keyword evidence="3" id="KW-1185">Reference proteome</keyword>
<evidence type="ECO:0000313" key="2">
    <source>
        <dbReference type="EMBL" id="GAP82689.2"/>
    </source>
</evidence>
<reference evidence="2" key="1">
    <citation type="submission" date="2016-03" db="EMBL/GenBank/DDBJ databases">
        <title>Draft genome sequence of Rosellinia necatrix.</title>
        <authorList>
            <person name="Kanematsu S."/>
        </authorList>
    </citation>
    <scope>NUCLEOTIDE SEQUENCE [LARGE SCALE GENOMIC DNA]</scope>
    <source>
        <strain evidence="2">W97</strain>
    </source>
</reference>
<keyword evidence="1" id="KW-0812">Transmembrane</keyword>
<feature type="transmembrane region" description="Helical" evidence="1">
    <location>
        <begin position="68"/>
        <end position="92"/>
    </location>
</feature>
<dbReference type="AlphaFoldDB" id="A0A1S7UHN9"/>
<dbReference type="EMBL" id="DF977446">
    <property type="protein sequence ID" value="GAP82689.2"/>
    <property type="molecule type" value="Genomic_DNA"/>
</dbReference>
<accession>A0A1S7UHN9</accession>
<evidence type="ECO:0000313" key="3">
    <source>
        <dbReference type="Proteomes" id="UP000054516"/>
    </source>
</evidence>